<dbReference type="SUPFAM" id="SSF46626">
    <property type="entry name" value="Cytochrome c"/>
    <property type="match status" value="2"/>
</dbReference>
<evidence type="ECO:0000256" key="10">
    <source>
        <dbReference type="SAM" id="SignalP"/>
    </source>
</evidence>
<dbReference type="GO" id="GO:0005506">
    <property type="term" value="F:iron ion binding"/>
    <property type="evidence" value="ECO:0007669"/>
    <property type="project" value="InterPro"/>
</dbReference>
<dbReference type="GO" id="GO:0009055">
    <property type="term" value="F:electron transfer activity"/>
    <property type="evidence" value="ECO:0007669"/>
    <property type="project" value="InterPro"/>
</dbReference>
<dbReference type="InterPro" id="IPR024167">
    <property type="entry name" value="Cytochrome_c4-like"/>
</dbReference>
<evidence type="ECO:0000256" key="4">
    <source>
        <dbReference type="ARBA" id="ARBA00022723"/>
    </source>
</evidence>
<evidence type="ECO:0000256" key="5">
    <source>
        <dbReference type="ARBA" id="ARBA00022764"/>
    </source>
</evidence>
<evidence type="ECO:0000256" key="2">
    <source>
        <dbReference type="ARBA" id="ARBA00022448"/>
    </source>
</evidence>
<keyword evidence="4 9" id="KW-0479">Metal-binding</keyword>
<dbReference type="EMBL" id="CP052766">
    <property type="protein sequence ID" value="QJR80989.1"/>
    <property type="molecule type" value="Genomic_DNA"/>
</dbReference>
<dbReference type="Pfam" id="PF00034">
    <property type="entry name" value="Cytochrom_C"/>
    <property type="match status" value="2"/>
</dbReference>
<evidence type="ECO:0000256" key="9">
    <source>
        <dbReference type="PIRSR" id="PIRSR000005-2"/>
    </source>
</evidence>
<proteinExistence type="predicted"/>
<dbReference type="PANTHER" id="PTHR33751">
    <property type="entry name" value="CBB3-TYPE CYTOCHROME C OXIDASE SUBUNIT FIXP"/>
    <property type="match status" value="1"/>
</dbReference>
<dbReference type="Gene3D" id="1.10.760.10">
    <property type="entry name" value="Cytochrome c-like domain"/>
    <property type="match status" value="2"/>
</dbReference>
<feature type="binding site" description="covalent" evidence="8">
    <location>
        <position position="34"/>
    </location>
    <ligand>
        <name>heme c</name>
        <dbReference type="ChEBI" id="CHEBI:61717"/>
        <label>1</label>
    </ligand>
</feature>
<keyword evidence="10" id="KW-0732">Signal</keyword>
<keyword evidence="2" id="KW-0813">Transport</keyword>
<dbReference type="Proteomes" id="UP000219285">
    <property type="component" value="Chromosome"/>
</dbReference>
<keyword evidence="6" id="KW-0249">Electron transport</keyword>
<feature type="binding site" description="covalent" evidence="8">
    <location>
        <position position="37"/>
    </location>
    <ligand>
        <name>heme c</name>
        <dbReference type="ChEBI" id="CHEBI:61717"/>
        <label>1</label>
    </ligand>
</feature>
<gene>
    <name evidence="12" type="ORF">CA267_009455</name>
</gene>
<feature type="binding site" description="axial binding residue" evidence="9">
    <location>
        <position position="38"/>
    </location>
    <ligand>
        <name>heme c</name>
        <dbReference type="ChEBI" id="CHEBI:61717"/>
        <label>1</label>
    </ligand>
    <ligandPart>
        <name>Fe</name>
        <dbReference type="ChEBI" id="CHEBI:18248"/>
    </ligandPart>
</feature>
<evidence type="ECO:0000256" key="1">
    <source>
        <dbReference type="ARBA" id="ARBA00004418"/>
    </source>
</evidence>
<dbReference type="RefSeq" id="WP_075607716.1">
    <property type="nucleotide sequence ID" value="NZ_CP052766.1"/>
</dbReference>
<reference evidence="13" key="1">
    <citation type="submission" date="2014-12" db="EMBL/GenBank/DDBJ databases">
        <title>Complete genome sequence of a multi-drug resistant Klebsiella pneumoniae.</title>
        <authorList>
            <person name="Hua X."/>
            <person name="Chen Q."/>
            <person name="Li X."/>
            <person name="Feng Y."/>
            <person name="Ruan Z."/>
            <person name="Yu Y."/>
        </authorList>
    </citation>
    <scope>NUCLEOTIDE SEQUENCE [LARGE SCALE GENOMIC DNA]</scope>
    <source>
        <strain evidence="13">5.12</strain>
    </source>
</reference>
<protein>
    <submittedName>
        <fullName evidence="12">Cytochrome c4</fullName>
    </submittedName>
</protein>
<dbReference type="InterPro" id="IPR009056">
    <property type="entry name" value="Cyt_c-like_dom"/>
</dbReference>
<dbReference type="PIRSF" id="PIRSF000005">
    <property type="entry name" value="Cytochrome_c4"/>
    <property type="match status" value="1"/>
</dbReference>
<feature type="binding site" description="axial binding residue" evidence="9">
    <location>
        <position position="84"/>
    </location>
    <ligand>
        <name>heme c</name>
        <dbReference type="ChEBI" id="CHEBI:61717"/>
        <label>1</label>
    </ligand>
    <ligandPart>
        <name>Fe</name>
        <dbReference type="ChEBI" id="CHEBI:18248"/>
    </ligandPart>
</feature>
<evidence type="ECO:0000256" key="7">
    <source>
        <dbReference type="ARBA" id="ARBA00023004"/>
    </source>
</evidence>
<evidence type="ECO:0000313" key="12">
    <source>
        <dbReference type="EMBL" id="QJR80989.1"/>
    </source>
</evidence>
<feature type="binding site" description="axial binding residue" evidence="9">
    <location>
        <position position="184"/>
    </location>
    <ligand>
        <name>heme c</name>
        <dbReference type="ChEBI" id="CHEBI:61717"/>
        <label>2</label>
    </ligand>
    <ligandPart>
        <name>Fe</name>
        <dbReference type="ChEBI" id="CHEBI:18248"/>
    </ligandPart>
</feature>
<evidence type="ECO:0000256" key="6">
    <source>
        <dbReference type="ARBA" id="ARBA00022982"/>
    </source>
</evidence>
<dbReference type="AlphaFoldDB" id="A0A6M4MD30"/>
<evidence type="ECO:0000313" key="13">
    <source>
        <dbReference type="Proteomes" id="UP000219285"/>
    </source>
</evidence>
<organism evidence="12 13">
    <name type="scientific">Alteromonas pelagimontana</name>
    <dbReference type="NCBI Taxonomy" id="1858656"/>
    <lineage>
        <taxon>Bacteria</taxon>
        <taxon>Pseudomonadati</taxon>
        <taxon>Pseudomonadota</taxon>
        <taxon>Gammaproteobacteria</taxon>
        <taxon>Alteromonadales</taxon>
        <taxon>Alteromonadaceae</taxon>
        <taxon>Alteromonas/Salinimonas group</taxon>
        <taxon>Alteromonas</taxon>
    </lineage>
</organism>
<dbReference type="InterPro" id="IPR036909">
    <property type="entry name" value="Cyt_c-like_dom_sf"/>
</dbReference>
<comment type="PTM">
    <text evidence="8">Binds 2 heme c groups covalently per subunit.</text>
</comment>
<feature type="signal peptide" evidence="10">
    <location>
        <begin position="1"/>
        <end position="20"/>
    </location>
</feature>
<dbReference type="GO" id="GO:0020037">
    <property type="term" value="F:heme binding"/>
    <property type="evidence" value="ECO:0007669"/>
    <property type="project" value="InterPro"/>
</dbReference>
<feature type="binding site" description="covalent" evidence="8">
    <location>
        <position position="137"/>
    </location>
    <ligand>
        <name>heme c</name>
        <dbReference type="ChEBI" id="CHEBI:61717"/>
        <label>2</label>
    </ligand>
</feature>
<comment type="subcellular location">
    <subcellularLocation>
        <location evidence="1">Periplasm</location>
    </subcellularLocation>
</comment>
<dbReference type="PROSITE" id="PS51007">
    <property type="entry name" value="CYTC"/>
    <property type="match status" value="2"/>
</dbReference>
<keyword evidence="13" id="KW-1185">Reference proteome</keyword>
<feature type="domain" description="Cytochrome c" evidence="11">
    <location>
        <begin position="116"/>
        <end position="207"/>
    </location>
</feature>
<dbReference type="OrthoDB" id="9773456at2"/>
<feature type="binding site" description="axial binding residue" evidence="9">
    <location>
        <position position="141"/>
    </location>
    <ligand>
        <name>heme c</name>
        <dbReference type="ChEBI" id="CHEBI:61717"/>
        <label>2</label>
    </ligand>
    <ligandPart>
        <name>Fe</name>
        <dbReference type="ChEBI" id="CHEBI:18248"/>
    </ligandPart>
</feature>
<accession>A0A6M4MD30</accession>
<sequence length="207" mass="21907">MKKLCLLMCMSLGLSASAVAAGDPEAGKAKSTVCAACHGPDGNSMIDANPKLADQHPNYIVKQLKDFKLAAETGGEEGRNSPIMNGMAAPLSEEDMLDLAAYFSSQTEKPGETPEQFIEPGESLYRGGDNERGVTACIACHGPNGNGMDLAGFPDISGQHPAYVAAQLKAFRAGDRNNDMNGMMRDIAKKLTDNDIEVLSNYIAGLH</sequence>
<feature type="chain" id="PRO_5028901625" evidence="10">
    <location>
        <begin position="21"/>
        <end position="207"/>
    </location>
</feature>
<evidence type="ECO:0000256" key="3">
    <source>
        <dbReference type="ARBA" id="ARBA00022617"/>
    </source>
</evidence>
<evidence type="ECO:0000259" key="11">
    <source>
        <dbReference type="PROSITE" id="PS51007"/>
    </source>
</evidence>
<name>A0A6M4MD30_9ALTE</name>
<keyword evidence="5" id="KW-0574">Periplasm</keyword>
<keyword evidence="7 9" id="KW-0408">Iron</keyword>
<feature type="domain" description="Cytochrome c" evidence="11">
    <location>
        <begin position="22"/>
        <end position="107"/>
    </location>
</feature>
<evidence type="ECO:0000256" key="8">
    <source>
        <dbReference type="PIRSR" id="PIRSR000005-1"/>
    </source>
</evidence>
<dbReference type="PANTHER" id="PTHR33751:SF9">
    <property type="entry name" value="CYTOCHROME C4"/>
    <property type="match status" value="1"/>
</dbReference>
<dbReference type="KEGG" id="apel:CA267_009455"/>
<dbReference type="InterPro" id="IPR050597">
    <property type="entry name" value="Cytochrome_c_Oxidase_Subunit"/>
</dbReference>
<dbReference type="GO" id="GO:0042597">
    <property type="term" value="C:periplasmic space"/>
    <property type="evidence" value="ECO:0007669"/>
    <property type="project" value="UniProtKB-SubCell"/>
</dbReference>
<keyword evidence="3 8" id="KW-0349">Heme</keyword>
<feature type="binding site" description="covalent" evidence="8">
    <location>
        <position position="140"/>
    </location>
    <ligand>
        <name>heme c</name>
        <dbReference type="ChEBI" id="CHEBI:61717"/>
        <label>2</label>
    </ligand>
</feature>
<reference evidence="12 13" key="2">
    <citation type="submission" date="2020-04" db="EMBL/GenBank/DDBJ databases">
        <title>Complete genome sequence of Alteromonas pelagimontana 5.12T.</title>
        <authorList>
            <person name="Sinha R.K."/>
            <person name="Krishnan K.P."/>
            <person name="Kurian J.P."/>
        </authorList>
    </citation>
    <scope>NUCLEOTIDE SEQUENCE [LARGE SCALE GENOMIC DNA]</scope>
    <source>
        <strain evidence="12 13">5.12</strain>
    </source>
</reference>